<evidence type="ECO:0000313" key="2">
    <source>
        <dbReference type="EMBL" id="VHO04072.1"/>
    </source>
</evidence>
<keyword evidence="1" id="KW-0472">Membrane</keyword>
<name>A0A486XPF8_9GAMM</name>
<gene>
    <name evidence="2" type="ORF">BAL341_1713</name>
</gene>
<proteinExistence type="predicted"/>
<accession>A0A486XPF8</accession>
<dbReference type="AlphaFoldDB" id="A0A486XPF8"/>
<feature type="transmembrane region" description="Helical" evidence="1">
    <location>
        <begin position="12"/>
        <end position="35"/>
    </location>
</feature>
<reference evidence="2" key="1">
    <citation type="submission" date="2019-04" db="EMBL/GenBank/DDBJ databases">
        <authorList>
            <person name="Brambilla D."/>
        </authorList>
    </citation>
    <scope>NUCLEOTIDE SEQUENCE</scope>
    <source>
        <strain evidence="2">BAL1</strain>
    </source>
</reference>
<dbReference type="EMBL" id="CAAJGR010000091">
    <property type="protein sequence ID" value="VHO04072.1"/>
    <property type="molecule type" value="Genomic_DNA"/>
</dbReference>
<evidence type="ECO:0000256" key="1">
    <source>
        <dbReference type="SAM" id="Phobius"/>
    </source>
</evidence>
<sequence length="39" mass="4524">MADEKFKESFNLWQFLALVAVFVSLLCLAPIVRWLQILA</sequence>
<organism evidence="2">
    <name type="scientific">Rheinheimera sp. BAL341</name>
    <dbReference type="NCBI Taxonomy" id="1708203"/>
    <lineage>
        <taxon>Bacteria</taxon>
        <taxon>Pseudomonadati</taxon>
        <taxon>Pseudomonadota</taxon>
        <taxon>Gammaproteobacteria</taxon>
        <taxon>Chromatiales</taxon>
        <taxon>Chromatiaceae</taxon>
        <taxon>Rheinheimera</taxon>
    </lineage>
</organism>
<keyword evidence="1" id="KW-1133">Transmembrane helix</keyword>
<protein>
    <submittedName>
        <fullName evidence="2">Uncharacterized protein</fullName>
    </submittedName>
</protein>
<keyword evidence="1" id="KW-0812">Transmembrane</keyword>